<evidence type="ECO:0000313" key="3">
    <source>
        <dbReference type="Proteomes" id="UP000279259"/>
    </source>
</evidence>
<dbReference type="InterPro" id="IPR053060">
    <property type="entry name" value="Cytokinesis_Signaling_Reg"/>
</dbReference>
<feature type="region of interest" description="Disordered" evidence="1">
    <location>
        <begin position="233"/>
        <end position="252"/>
    </location>
</feature>
<feature type="compositionally biased region" description="Basic and acidic residues" evidence="1">
    <location>
        <begin position="510"/>
        <end position="519"/>
    </location>
</feature>
<comment type="caution">
    <text evidence="2">The sequence shown here is derived from an EMBL/GenBank/DDBJ whole genome shotgun (WGS) entry which is preliminary data.</text>
</comment>
<feature type="compositionally biased region" description="Low complexity" evidence="1">
    <location>
        <begin position="1120"/>
        <end position="1161"/>
    </location>
</feature>
<dbReference type="GO" id="GO:0000917">
    <property type="term" value="P:division septum assembly"/>
    <property type="evidence" value="ECO:0007669"/>
    <property type="project" value="TreeGrafter"/>
</dbReference>
<dbReference type="Proteomes" id="UP000279259">
    <property type="component" value="Unassembled WGS sequence"/>
</dbReference>
<feature type="compositionally biased region" description="Basic and acidic residues" evidence="1">
    <location>
        <begin position="966"/>
        <end position="977"/>
    </location>
</feature>
<keyword evidence="3" id="KW-1185">Reference proteome</keyword>
<feature type="compositionally biased region" description="Polar residues" evidence="1">
    <location>
        <begin position="479"/>
        <end position="498"/>
    </location>
</feature>
<dbReference type="EMBL" id="RSCD01000007">
    <property type="protein sequence ID" value="RSH91713.1"/>
    <property type="molecule type" value="Genomic_DNA"/>
</dbReference>
<dbReference type="GO" id="GO:0000935">
    <property type="term" value="C:division septum"/>
    <property type="evidence" value="ECO:0007669"/>
    <property type="project" value="TreeGrafter"/>
</dbReference>
<dbReference type="OrthoDB" id="4001642at2759"/>
<feature type="compositionally biased region" description="Basic and acidic residues" evidence="1">
    <location>
        <begin position="1030"/>
        <end position="1044"/>
    </location>
</feature>
<feature type="region of interest" description="Disordered" evidence="1">
    <location>
        <begin position="348"/>
        <end position="549"/>
    </location>
</feature>
<feature type="compositionally biased region" description="Low complexity" evidence="1">
    <location>
        <begin position="794"/>
        <end position="807"/>
    </location>
</feature>
<feature type="compositionally biased region" description="Low complexity" evidence="1">
    <location>
        <begin position="942"/>
        <end position="953"/>
    </location>
</feature>
<feature type="compositionally biased region" description="Low complexity" evidence="1">
    <location>
        <begin position="843"/>
        <end position="882"/>
    </location>
</feature>
<feature type="compositionally biased region" description="Low complexity" evidence="1">
    <location>
        <begin position="620"/>
        <end position="632"/>
    </location>
</feature>
<accession>A0A427YKT8</accession>
<dbReference type="PANTHER" id="PTHR36419">
    <property type="entry name" value="ARRESTIN FAMILY PROTEIN 1"/>
    <property type="match status" value="1"/>
</dbReference>
<feature type="compositionally biased region" description="Low complexity" evidence="1">
    <location>
        <begin position="1277"/>
        <end position="1295"/>
    </location>
</feature>
<feature type="compositionally biased region" description="Low complexity" evidence="1">
    <location>
        <begin position="1242"/>
        <end position="1255"/>
    </location>
</feature>
<feature type="compositionally biased region" description="Basic and acidic residues" evidence="1">
    <location>
        <begin position="895"/>
        <end position="909"/>
    </location>
</feature>
<gene>
    <name evidence="2" type="ORF">EHS25_009082</name>
</gene>
<feature type="compositionally biased region" description="Pro residues" evidence="1">
    <location>
        <begin position="1296"/>
        <end position="1305"/>
    </location>
</feature>
<organism evidence="2 3">
    <name type="scientific">Saitozyma podzolica</name>
    <dbReference type="NCBI Taxonomy" id="1890683"/>
    <lineage>
        <taxon>Eukaryota</taxon>
        <taxon>Fungi</taxon>
        <taxon>Dikarya</taxon>
        <taxon>Basidiomycota</taxon>
        <taxon>Agaricomycotina</taxon>
        <taxon>Tremellomycetes</taxon>
        <taxon>Tremellales</taxon>
        <taxon>Trimorphomycetaceae</taxon>
        <taxon>Saitozyma</taxon>
    </lineage>
</organism>
<feature type="region of interest" description="Disordered" evidence="1">
    <location>
        <begin position="567"/>
        <end position="953"/>
    </location>
</feature>
<protein>
    <recommendedName>
        <fullName evidence="4">Arrestin C-terminal-like domain-containing protein</fullName>
    </recommendedName>
</protein>
<feature type="compositionally biased region" description="Basic and acidic residues" evidence="1">
    <location>
        <begin position="714"/>
        <end position="728"/>
    </location>
</feature>
<evidence type="ECO:0000256" key="1">
    <source>
        <dbReference type="SAM" id="MobiDB-lite"/>
    </source>
</evidence>
<feature type="compositionally biased region" description="Polar residues" evidence="1">
    <location>
        <begin position="393"/>
        <end position="415"/>
    </location>
</feature>
<feature type="compositionally biased region" description="Basic and acidic residues" evidence="1">
    <location>
        <begin position="1105"/>
        <end position="1119"/>
    </location>
</feature>
<feature type="region of interest" description="Disordered" evidence="1">
    <location>
        <begin position="1223"/>
        <end position="1318"/>
    </location>
</feature>
<feature type="region of interest" description="Disordered" evidence="1">
    <location>
        <begin position="966"/>
        <end position="1185"/>
    </location>
</feature>
<dbReference type="PANTHER" id="PTHR36419:SF1">
    <property type="entry name" value="RHO1 GEF LOCALIZING PROTEIN 1"/>
    <property type="match status" value="1"/>
</dbReference>
<evidence type="ECO:0008006" key="4">
    <source>
        <dbReference type="Google" id="ProtNLM"/>
    </source>
</evidence>
<feature type="compositionally biased region" description="Polar residues" evidence="1">
    <location>
        <begin position="367"/>
        <end position="382"/>
    </location>
</feature>
<reference evidence="2 3" key="1">
    <citation type="submission" date="2018-11" db="EMBL/GenBank/DDBJ databases">
        <title>Genome sequence of Saitozyma podzolica DSM 27192.</title>
        <authorList>
            <person name="Aliyu H."/>
            <person name="Gorte O."/>
            <person name="Ochsenreither K."/>
        </authorList>
    </citation>
    <scope>NUCLEOTIDE SEQUENCE [LARGE SCALE GENOMIC DNA]</scope>
    <source>
        <strain evidence="2 3">DSM 27192</strain>
    </source>
</reference>
<feature type="compositionally biased region" description="Polar residues" evidence="1">
    <location>
        <begin position="567"/>
        <end position="585"/>
    </location>
</feature>
<proteinExistence type="predicted"/>
<evidence type="ECO:0000313" key="2">
    <source>
        <dbReference type="EMBL" id="RSH91713.1"/>
    </source>
</evidence>
<feature type="compositionally biased region" description="Low complexity" evidence="1">
    <location>
        <begin position="1000"/>
        <end position="1025"/>
    </location>
</feature>
<feature type="compositionally biased region" description="Low complexity" evidence="1">
    <location>
        <begin position="743"/>
        <end position="772"/>
    </location>
</feature>
<feature type="compositionally biased region" description="Polar residues" evidence="1">
    <location>
        <begin position="1223"/>
        <end position="1236"/>
    </location>
</feature>
<feature type="compositionally biased region" description="Basic and acidic residues" evidence="1">
    <location>
        <begin position="813"/>
        <end position="834"/>
    </location>
</feature>
<sequence>MAHPARLSLRAPPHLPFIQGFPGIPGSSTRPPPAVCGTVEVRIGPVPVKAKWVRIEIRKHELLPSGFPSAGSGGDTWEHVGEVIDLWKAPAGKEFGELETADFKFRLNLPETIPPTLDMIKGGIQYELVAALCYRNKGGLFKKESSNIMKISETIRITKHELHSTWPIYNVPDTRTVSDASKAIQLTVQRPSSAFGPSDRILFTASLRSSRPQPFKLKGFECTLYEVITATAPPPDKHTTKSKKHKGPTAPVVKSRVVAAARAAVDESVGRGGEKSARIEMAIPAERLLMTVRNAKVMEVGYELEVKAVCDGVPELRMSGIRYSVGPFTRAGSQQAVRDIGYVESLCPAPPGGGPGLFPGSPPRPDSSAQSRQSTQPNSLASSPGLPNGAPSFPNSAQNRQGSSPYQQGPFQPTQGFVPRGEDWRRKSSGTSITTTTTATTAPGPDFTPQGGGRGYATAPNRNSVAFPAPQPAGGLRRSASQAYSTDTSLQDPTSPVSDVQERLAQSDMGHGEDRDRSNRYSSATAATFGRWEGSLRAAPEEDEGTTSSYPVCTSYVSACCADTSQATPIDQASKSAGRTPSPYQATRAAEAGLSNTKQPSKMPPSAWPSAEQEKLRLYNQARNRAAASQQADGASLDRLGMDDIPAAPPPEYAPPRPIKPAGEAYTPPARPVSEFFSTPGSDRDRSTSPGVGSSDRPPPPKKPTVPEVYLSAAEEKEQQRQRYEAAHRRVTSGAGSSLGHESPQASASASASASRSAAASPAPGQSPQRSSNGTVPNGNVPDAPVPYEAIFPSGSSSSRAAAATRAPVTPAMDEKEQMRRYYEARDRVDRTQREQGSSIQGSAPELASPLASPALAPPATSSTTTNAVGSGSRSGPSGSAGTPKPANGAYMSAAEEKETMRKRFEEASARVAHAQRLGSPAPLDSPVIPRSSTPSSPAPGPKASGSGSGVGAAVPAAYMSAAEEKEMMRRRYEDASSRVARTQGLGSPPPMDSPVLPRASTPSSPAPTASGSGSGGASSAVPAAYLSAAEEKEMMRKRYEDASSRVARTQGSSSSSGPNLGSPVRVASAAGPGPGPGPGPGSGSAPTSPPFSPGSANGSYMSAAEEKEAMRRRYEDATTRVARASASSPPASPSPSKSTSYGPSGPSGPSGRSGPSTSTSIAARPPSFEARATTPAAYLSAADEKELMRKRYDDATASVSRAQGLGSGVGLGINSAAVAGSSGLTAEGSASTSHVSPPPSAFSHQQSSSAATSPPESPVRPVALVTPGGGAGVGKGKAAQTQAGQGEAQAQGGNAPPPPLPARPPADYINLLSPVGR</sequence>
<name>A0A427YKT8_9TREE</name>
<feature type="compositionally biased region" description="Pro residues" evidence="1">
    <location>
        <begin position="647"/>
        <end position="659"/>
    </location>
</feature>